<evidence type="ECO:0000313" key="3">
    <source>
        <dbReference type="Proteomes" id="UP000186922"/>
    </source>
</evidence>
<keyword evidence="3" id="KW-1185">Reference proteome</keyword>
<comment type="caution">
    <text evidence="2">The sequence shown here is derived from an EMBL/GenBank/DDBJ whole genome shotgun (WGS) entry which is preliminary data.</text>
</comment>
<accession>A0A1D1VZ45</accession>
<reference evidence="2 3" key="1">
    <citation type="journal article" date="2016" name="Nat. Commun.">
        <title>Extremotolerant tardigrade genome and improved radiotolerance of human cultured cells by tardigrade-unique protein.</title>
        <authorList>
            <person name="Hashimoto T."/>
            <person name="Horikawa D.D."/>
            <person name="Saito Y."/>
            <person name="Kuwahara H."/>
            <person name="Kozuka-Hata H."/>
            <person name="Shin-I T."/>
            <person name="Minakuchi Y."/>
            <person name="Ohishi K."/>
            <person name="Motoyama A."/>
            <person name="Aizu T."/>
            <person name="Enomoto A."/>
            <person name="Kondo K."/>
            <person name="Tanaka S."/>
            <person name="Hara Y."/>
            <person name="Koshikawa S."/>
            <person name="Sagara H."/>
            <person name="Miura T."/>
            <person name="Yokobori S."/>
            <person name="Miyagawa K."/>
            <person name="Suzuki Y."/>
            <person name="Kubo T."/>
            <person name="Oyama M."/>
            <person name="Kohara Y."/>
            <person name="Fujiyama A."/>
            <person name="Arakawa K."/>
            <person name="Katayama T."/>
            <person name="Toyoda A."/>
            <person name="Kunieda T."/>
        </authorList>
    </citation>
    <scope>NUCLEOTIDE SEQUENCE [LARGE SCALE GENOMIC DNA]</scope>
    <source>
        <strain evidence="2 3">YOKOZUNA-1</strain>
    </source>
</reference>
<feature type="compositionally biased region" description="Polar residues" evidence="1">
    <location>
        <begin position="1"/>
        <end position="17"/>
    </location>
</feature>
<dbReference type="Proteomes" id="UP000186922">
    <property type="component" value="Unassembled WGS sequence"/>
</dbReference>
<dbReference type="AlphaFoldDB" id="A0A1D1VZ45"/>
<evidence type="ECO:0000313" key="2">
    <source>
        <dbReference type="EMBL" id="GAV06226.1"/>
    </source>
</evidence>
<evidence type="ECO:0000256" key="1">
    <source>
        <dbReference type="SAM" id="MobiDB-lite"/>
    </source>
</evidence>
<name>A0A1D1VZ45_RAMVA</name>
<feature type="region of interest" description="Disordered" evidence="1">
    <location>
        <begin position="1"/>
        <end position="28"/>
    </location>
</feature>
<organism evidence="2 3">
    <name type="scientific">Ramazzottius varieornatus</name>
    <name type="common">Water bear</name>
    <name type="synonym">Tardigrade</name>
    <dbReference type="NCBI Taxonomy" id="947166"/>
    <lineage>
        <taxon>Eukaryota</taxon>
        <taxon>Metazoa</taxon>
        <taxon>Ecdysozoa</taxon>
        <taxon>Tardigrada</taxon>
        <taxon>Eutardigrada</taxon>
        <taxon>Parachela</taxon>
        <taxon>Hypsibioidea</taxon>
        <taxon>Ramazzottiidae</taxon>
        <taxon>Ramazzottius</taxon>
    </lineage>
</organism>
<sequence>MDQTSVRLQNTYKNTLSPKGAKKVRAVQPPGDPECLTVCADGSKFPASIVFKGNKKTGTLSPRILNDRRAVAKNPKQVGDARERAHFQYSFGVVEFGL</sequence>
<gene>
    <name evidence="2" type="primary">RvY_16247-1</name>
    <name evidence="2" type="synonym">RvY_16247.1</name>
    <name evidence="2" type="ORF">RvY_16247</name>
</gene>
<protein>
    <submittedName>
        <fullName evidence="2">Uncharacterized protein</fullName>
    </submittedName>
</protein>
<proteinExistence type="predicted"/>
<dbReference type="EMBL" id="BDGG01000013">
    <property type="protein sequence ID" value="GAV06226.1"/>
    <property type="molecule type" value="Genomic_DNA"/>
</dbReference>